<name>A0A291QBM0_9ACTN</name>
<organism evidence="3 4">
    <name type="scientific">Streptomyces formicae</name>
    <dbReference type="NCBI Taxonomy" id="1616117"/>
    <lineage>
        <taxon>Bacteria</taxon>
        <taxon>Bacillati</taxon>
        <taxon>Actinomycetota</taxon>
        <taxon>Actinomycetes</taxon>
        <taxon>Kitasatosporales</taxon>
        <taxon>Streptomycetaceae</taxon>
        <taxon>Streptomyces</taxon>
    </lineage>
</organism>
<dbReference type="RefSeq" id="WP_098243451.1">
    <property type="nucleotide sequence ID" value="NZ_CP022685.1"/>
</dbReference>
<feature type="transmembrane region" description="Helical" evidence="2">
    <location>
        <begin position="164"/>
        <end position="185"/>
    </location>
</feature>
<dbReference type="PANTHER" id="PTHR37305:SF1">
    <property type="entry name" value="MEMBRANE PROTEIN"/>
    <property type="match status" value="1"/>
</dbReference>
<evidence type="ECO:0000256" key="2">
    <source>
        <dbReference type="SAM" id="Phobius"/>
    </source>
</evidence>
<feature type="region of interest" description="Disordered" evidence="1">
    <location>
        <begin position="1"/>
        <end position="20"/>
    </location>
</feature>
<dbReference type="Proteomes" id="UP000221011">
    <property type="component" value="Chromosome"/>
</dbReference>
<gene>
    <name evidence="3" type="ORF">KY5_3845</name>
</gene>
<dbReference type="AlphaFoldDB" id="A0A291QBM0"/>
<accession>A0A291QBM0</accession>
<feature type="transmembrane region" description="Helical" evidence="2">
    <location>
        <begin position="192"/>
        <end position="210"/>
    </location>
</feature>
<feature type="transmembrane region" description="Helical" evidence="2">
    <location>
        <begin position="120"/>
        <end position="144"/>
    </location>
</feature>
<feature type="transmembrane region" description="Helical" evidence="2">
    <location>
        <begin position="75"/>
        <end position="99"/>
    </location>
</feature>
<evidence type="ECO:0000256" key="1">
    <source>
        <dbReference type="SAM" id="MobiDB-lite"/>
    </source>
</evidence>
<dbReference type="PANTHER" id="PTHR37305">
    <property type="entry name" value="INTEGRAL MEMBRANE PROTEIN-RELATED"/>
    <property type="match status" value="1"/>
</dbReference>
<sequence>MSTLQTAPAQNTPATPTTPAPYRLTTKGILRSEWHKLWTLRSTWITLITASALVLSVGIMMGATYDGDDSEIDTVVFVLFGTQLSQICLAVLGILVIAGEYATGMIRASLTAVPHRLPVLWSKAAVFAGVAFTATLVTNTGTFLTAQIWLSDTDKKLSLADPGVLGALAGSAAGITLMSLIALGLGALLRSVPGAIGAFIAAVLILPEILKTLPFDFVDTAVRYLPAQAASSLGSVARVEDTIAPGTALLTLALWTAALIAGASVLLKRRDV</sequence>
<dbReference type="KEGG" id="sfk:KY5_3845"/>
<evidence type="ECO:0000313" key="4">
    <source>
        <dbReference type="Proteomes" id="UP000221011"/>
    </source>
</evidence>
<keyword evidence="2" id="KW-0472">Membrane</keyword>
<evidence type="ECO:0000313" key="3">
    <source>
        <dbReference type="EMBL" id="ATL28863.1"/>
    </source>
</evidence>
<keyword evidence="4" id="KW-1185">Reference proteome</keyword>
<reference evidence="3 4" key="1">
    <citation type="submission" date="2017-08" db="EMBL/GenBank/DDBJ databases">
        <title>Complete Genome Sequence of Streptomyces formicae KY5, the formicamycin producer.</title>
        <authorList>
            <person name="Holmes N.A."/>
            <person name="Devine R."/>
            <person name="Qin Z."/>
            <person name="Seipke R.F."/>
            <person name="Wilkinson B."/>
            <person name="Hutchings M.I."/>
        </authorList>
    </citation>
    <scope>NUCLEOTIDE SEQUENCE [LARGE SCALE GENOMIC DNA]</scope>
    <source>
        <strain evidence="3 4">KY5</strain>
    </source>
</reference>
<dbReference type="EMBL" id="CP022685">
    <property type="protein sequence ID" value="ATL28863.1"/>
    <property type="molecule type" value="Genomic_DNA"/>
</dbReference>
<feature type="transmembrane region" description="Helical" evidence="2">
    <location>
        <begin position="243"/>
        <end position="267"/>
    </location>
</feature>
<keyword evidence="2" id="KW-1133">Transmembrane helix</keyword>
<proteinExistence type="predicted"/>
<keyword evidence="2" id="KW-0812">Transmembrane</keyword>
<protein>
    <submittedName>
        <fullName evidence="3">Membrane protein</fullName>
    </submittedName>
</protein>
<feature type="transmembrane region" description="Helical" evidence="2">
    <location>
        <begin position="44"/>
        <end position="63"/>
    </location>
</feature>